<comment type="similarity">
    <text evidence="2 9">Belongs to the copper/topaquinone oxidase family.</text>
</comment>
<dbReference type="Gene3D" id="3.10.450.40">
    <property type="match status" value="2"/>
</dbReference>
<dbReference type="GO" id="GO:0005886">
    <property type="term" value="C:plasma membrane"/>
    <property type="evidence" value="ECO:0007669"/>
    <property type="project" value="TreeGrafter"/>
</dbReference>
<evidence type="ECO:0000256" key="2">
    <source>
        <dbReference type="ARBA" id="ARBA00007983"/>
    </source>
</evidence>
<evidence type="ECO:0000256" key="5">
    <source>
        <dbReference type="ARBA" id="ARBA00023002"/>
    </source>
</evidence>
<dbReference type="PANTHER" id="PTHR10638:SF20">
    <property type="entry name" value="AMINE OXIDASE"/>
    <property type="match status" value="1"/>
</dbReference>
<evidence type="ECO:0000256" key="3">
    <source>
        <dbReference type="ARBA" id="ARBA00022723"/>
    </source>
</evidence>
<protein>
    <recommendedName>
        <fullName evidence="9">Amine oxidase</fullName>
        <ecNumber evidence="9">1.4.3.-</ecNumber>
    </recommendedName>
</protein>
<dbReference type="Gene3D" id="2.70.98.20">
    <property type="entry name" value="Copper amine oxidase, catalytic domain"/>
    <property type="match status" value="1"/>
</dbReference>
<keyword evidence="6 9" id="KW-0186">Copper</keyword>
<evidence type="ECO:0000313" key="14">
    <source>
        <dbReference type="Proteomes" id="UP000799770"/>
    </source>
</evidence>
<evidence type="ECO:0000259" key="12">
    <source>
        <dbReference type="Pfam" id="PF09248"/>
    </source>
</evidence>
<dbReference type="InterPro" id="IPR015328">
    <property type="entry name" value="DUF1965"/>
</dbReference>
<dbReference type="Pfam" id="PF09248">
    <property type="entry name" value="DUF1965"/>
    <property type="match status" value="1"/>
</dbReference>
<evidence type="ECO:0000256" key="10">
    <source>
        <dbReference type="SAM" id="SignalP"/>
    </source>
</evidence>
<comment type="cofactor">
    <cofactor evidence="1">
        <name>Cu cation</name>
        <dbReference type="ChEBI" id="CHEBI:23378"/>
    </cofactor>
</comment>
<evidence type="ECO:0000313" key="13">
    <source>
        <dbReference type="EMBL" id="KAF2116775.1"/>
    </source>
</evidence>
<dbReference type="PRINTS" id="PR00766">
    <property type="entry name" value="CUDAOXIDASE"/>
</dbReference>
<dbReference type="GO" id="GO:0008131">
    <property type="term" value="F:primary methylamine oxidase activity"/>
    <property type="evidence" value="ECO:0007669"/>
    <property type="project" value="InterPro"/>
</dbReference>
<dbReference type="AlphaFoldDB" id="A0A6A5ZC05"/>
<sequence>MLFSIFISLVLSSSVQSAAFPPLGYERRLLKAAFDKRGYNASEPSCFTDAAPTTAAPRTNVWAGISSEDNLAVWNLLHDPASGLNLTYPDDAVLTDNYVFWIDALHTNKSAVLPYIDGNATAPAKYARAIIFEGGKTEPDSQEYMIGPLPVSAETTIEKLDYIYNGGSGGSVPYNARYFDSKRTAATEPLLASIMGNISDITSALFQGGVYFGSSDERTNLVSTSGTPLSFDGTTSWRNIMFRFPGSESRSASYMTPLDFFLLMDCTGTDASKYYLKGFVTGEKYYTSIEELRAAFEAGTLAQEYDQTLDSAWALVDYKPELGVRDLEERLAPSTLEIGGKRYRVDSKEKYVEYMNWSFYVSYSRTLGMMLYDIKYKGERILYELSMQEATAQYGGNQPKAANTVYHDTYYSLGTDYGTLVEGFDCPWGSTFWNVSYYSNNETVTNVDSICIFETDMNFPLSRHRAAGSNDYGFVNLGTVKGAALIVRAIATIGNYDYMFDYSFHMDGSLEVIVRASGYLQSSFYYPDQGKWGPRIQQATQGSLHDHIITFKGDFDIISSANSLEVSELKAVNQSQAWFPELGEFEQIELDTYAMEKEQQFNWAANNQAMYTIVNPNATNAWGEKRGYRIVPGRSNIHLSTLNSPWSNKQSEFSKSHLAVTVQHDTEPYCNSVQNINLPNKPQQDFAKFFDDESVEDADLVLWFNLGMHHFTRAEDVPVTLYTEAYSSIVFAPQNFFDRAQDGDLLNRRWIEVDEEGELTYETYGVGLESCVGTFEEPVEHIGGIVEE</sequence>
<feature type="active site" description="Schiff-base intermediate with substrate; via topaquinone" evidence="7">
    <location>
        <position position="496"/>
    </location>
</feature>
<dbReference type="InterPro" id="IPR016182">
    <property type="entry name" value="Cu_amine_oxidase_N-reg"/>
</dbReference>
<feature type="chain" id="PRO_5025612724" description="Amine oxidase" evidence="10">
    <location>
        <begin position="18"/>
        <end position="788"/>
    </location>
</feature>
<dbReference type="SUPFAM" id="SSF49998">
    <property type="entry name" value="Amine oxidase catalytic domain"/>
    <property type="match status" value="1"/>
</dbReference>
<feature type="signal peptide" evidence="10">
    <location>
        <begin position="1"/>
        <end position="17"/>
    </location>
</feature>
<gene>
    <name evidence="13" type="ORF">BDV96DRAFT_658016</name>
</gene>
<evidence type="ECO:0000256" key="8">
    <source>
        <dbReference type="PIRSR" id="PIRSR600269-51"/>
    </source>
</evidence>
<dbReference type="Proteomes" id="UP000799770">
    <property type="component" value="Unassembled WGS sequence"/>
</dbReference>
<proteinExistence type="inferred from homology"/>
<dbReference type="OrthoDB" id="3341590at2759"/>
<evidence type="ECO:0000256" key="9">
    <source>
        <dbReference type="RuleBase" id="RU000672"/>
    </source>
</evidence>
<keyword evidence="3 9" id="KW-0479">Metal-binding</keyword>
<feature type="domain" description="DUF1965" evidence="12">
    <location>
        <begin position="255"/>
        <end position="317"/>
    </location>
</feature>
<keyword evidence="10" id="KW-0732">Signal</keyword>
<dbReference type="Pfam" id="PF01179">
    <property type="entry name" value="Cu_amine_oxid"/>
    <property type="match status" value="1"/>
</dbReference>
<organism evidence="13 14">
    <name type="scientific">Lophiotrema nucula</name>
    <dbReference type="NCBI Taxonomy" id="690887"/>
    <lineage>
        <taxon>Eukaryota</taxon>
        <taxon>Fungi</taxon>
        <taxon>Dikarya</taxon>
        <taxon>Ascomycota</taxon>
        <taxon>Pezizomycotina</taxon>
        <taxon>Dothideomycetes</taxon>
        <taxon>Pleosporomycetidae</taxon>
        <taxon>Pleosporales</taxon>
        <taxon>Lophiotremataceae</taxon>
        <taxon>Lophiotrema</taxon>
    </lineage>
</organism>
<feature type="active site" description="Proton acceptor" evidence="7">
    <location>
        <position position="408"/>
    </location>
</feature>
<feature type="domain" description="Copper amine oxidase catalytic" evidence="11">
    <location>
        <begin position="335"/>
        <end position="740"/>
    </location>
</feature>
<dbReference type="GO" id="GO:0009308">
    <property type="term" value="P:amine metabolic process"/>
    <property type="evidence" value="ECO:0007669"/>
    <property type="project" value="UniProtKB-UniRule"/>
</dbReference>
<keyword evidence="14" id="KW-1185">Reference proteome</keyword>
<dbReference type="EC" id="1.4.3.-" evidence="9"/>
<evidence type="ECO:0000256" key="7">
    <source>
        <dbReference type="PIRSR" id="PIRSR600269-50"/>
    </source>
</evidence>
<dbReference type="GO" id="GO:0048038">
    <property type="term" value="F:quinone binding"/>
    <property type="evidence" value="ECO:0007669"/>
    <property type="project" value="InterPro"/>
</dbReference>
<evidence type="ECO:0000256" key="4">
    <source>
        <dbReference type="ARBA" id="ARBA00022772"/>
    </source>
</evidence>
<evidence type="ECO:0000259" key="11">
    <source>
        <dbReference type="Pfam" id="PF01179"/>
    </source>
</evidence>
<dbReference type="InterPro" id="IPR049948">
    <property type="entry name" value="Cu_Am_ox_TPQ-bd"/>
</dbReference>
<dbReference type="GO" id="GO:0005507">
    <property type="term" value="F:copper ion binding"/>
    <property type="evidence" value="ECO:0007669"/>
    <property type="project" value="InterPro"/>
</dbReference>
<dbReference type="InterPro" id="IPR036460">
    <property type="entry name" value="Cu_amine_oxidase_C_sf"/>
</dbReference>
<evidence type="ECO:0000256" key="1">
    <source>
        <dbReference type="ARBA" id="ARBA00001935"/>
    </source>
</evidence>
<comment type="PTM">
    <text evidence="8 9">Topaquinone (TPQ) is generated by copper-dependent autoxidation of a specific tyrosyl residue.</text>
</comment>
<keyword evidence="5 9" id="KW-0560">Oxidoreductase</keyword>
<dbReference type="PANTHER" id="PTHR10638">
    <property type="entry name" value="COPPER AMINE OXIDASE"/>
    <property type="match status" value="1"/>
</dbReference>
<dbReference type="InterPro" id="IPR000269">
    <property type="entry name" value="Cu_amine_oxidase"/>
</dbReference>
<dbReference type="SUPFAM" id="SSF54416">
    <property type="entry name" value="Amine oxidase N-terminal region"/>
    <property type="match status" value="2"/>
</dbReference>
<dbReference type="InterPro" id="IPR015798">
    <property type="entry name" value="Cu_amine_oxidase_C"/>
</dbReference>
<feature type="modified residue" description="2',4',5'-topaquinone" evidence="8">
    <location>
        <position position="496"/>
    </location>
</feature>
<reference evidence="13" key="1">
    <citation type="journal article" date="2020" name="Stud. Mycol.">
        <title>101 Dothideomycetes genomes: a test case for predicting lifestyles and emergence of pathogens.</title>
        <authorList>
            <person name="Haridas S."/>
            <person name="Albert R."/>
            <person name="Binder M."/>
            <person name="Bloem J."/>
            <person name="Labutti K."/>
            <person name="Salamov A."/>
            <person name="Andreopoulos B."/>
            <person name="Baker S."/>
            <person name="Barry K."/>
            <person name="Bills G."/>
            <person name="Bluhm B."/>
            <person name="Cannon C."/>
            <person name="Castanera R."/>
            <person name="Culley D."/>
            <person name="Daum C."/>
            <person name="Ezra D."/>
            <person name="Gonzalez J."/>
            <person name="Henrissat B."/>
            <person name="Kuo A."/>
            <person name="Liang C."/>
            <person name="Lipzen A."/>
            <person name="Lutzoni F."/>
            <person name="Magnuson J."/>
            <person name="Mondo S."/>
            <person name="Nolan M."/>
            <person name="Ohm R."/>
            <person name="Pangilinan J."/>
            <person name="Park H.-J."/>
            <person name="Ramirez L."/>
            <person name="Alfaro M."/>
            <person name="Sun H."/>
            <person name="Tritt A."/>
            <person name="Yoshinaga Y."/>
            <person name="Zwiers L.-H."/>
            <person name="Turgeon B."/>
            <person name="Goodwin S."/>
            <person name="Spatafora J."/>
            <person name="Crous P."/>
            <person name="Grigoriev I."/>
        </authorList>
    </citation>
    <scope>NUCLEOTIDE SEQUENCE</scope>
    <source>
        <strain evidence="13">CBS 627.86</strain>
    </source>
</reference>
<dbReference type="PROSITE" id="PS01164">
    <property type="entry name" value="COPPER_AMINE_OXID_1"/>
    <property type="match status" value="1"/>
</dbReference>
<keyword evidence="4 7" id="KW-0801">TPQ</keyword>
<accession>A0A6A5ZC05</accession>
<evidence type="ECO:0000256" key="6">
    <source>
        <dbReference type="ARBA" id="ARBA00023008"/>
    </source>
</evidence>
<dbReference type="EMBL" id="ML977320">
    <property type="protein sequence ID" value="KAF2116775.1"/>
    <property type="molecule type" value="Genomic_DNA"/>
</dbReference>
<name>A0A6A5ZC05_9PLEO</name>
<comment type="cofactor">
    <cofactor evidence="9">
        <name>Cu cation</name>
        <dbReference type="ChEBI" id="CHEBI:23378"/>
    </cofactor>
    <text evidence="9">Contains 1 topaquinone per subunit.</text>
</comment>